<dbReference type="Pfam" id="PF10568">
    <property type="entry name" value="Tom37"/>
    <property type="match status" value="1"/>
</dbReference>
<protein>
    <submittedName>
        <fullName evidence="11">Metaxin 2</fullName>
    </submittedName>
</protein>
<comment type="similarity">
    <text evidence="2">Belongs to the metaxin family.</text>
</comment>
<keyword evidence="6" id="KW-0496">Mitochondrion</keyword>
<dbReference type="AlphaFoldDB" id="A0A0M0JF91"/>
<comment type="subcellular location">
    <subcellularLocation>
        <location evidence="1">Mitochondrion outer membrane</location>
    </subcellularLocation>
</comment>
<dbReference type="InterPro" id="IPR036282">
    <property type="entry name" value="Glutathione-S-Trfase_C_sf"/>
</dbReference>
<keyword evidence="5" id="KW-0653">Protein transport</keyword>
<dbReference type="GO" id="GO:0015031">
    <property type="term" value="P:protein transport"/>
    <property type="evidence" value="ECO:0007669"/>
    <property type="project" value="UniProtKB-KW"/>
</dbReference>
<keyword evidence="4" id="KW-1000">Mitochondrion outer membrane</keyword>
<feature type="domain" description="Mitochondrial outer membrane transport complex Sam37/metaxin N-terminal" evidence="9">
    <location>
        <begin position="11"/>
        <end position="122"/>
    </location>
</feature>
<dbReference type="InterPro" id="IPR033468">
    <property type="entry name" value="Metaxin_GST"/>
</dbReference>
<comment type="caution">
    <text evidence="11">The sequence shown here is derived from an EMBL/GenBank/DDBJ whole genome shotgun (WGS) entry which is preliminary data.</text>
</comment>
<evidence type="ECO:0000256" key="1">
    <source>
        <dbReference type="ARBA" id="ARBA00004294"/>
    </source>
</evidence>
<dbReference type="Pfam" id="PF17171">
    <property type="entry name" value="GST_C_6"/>
    <property type="match status" value="1"/>
</dbReference>
<dbReference type="SUPFAM" id="SSF47616">
    <property type="entry name" value="GST C-terminal domain-like"/>
    <property type="match status" value="1"/>
</dbReference>
<keyword evidence="12" id="KW-1185">Reference proteome</keyword>
<feature type="domain" description="Metaxin glutathione S-transferase" evidence="10">
    <location>
        <begin position="145"/>
        <end position="207"/>
    </location>
</feature>
<evidence type="ECO:0000259" key="9">
    <source>
        <dbReference type="Pfam" id="PF10568"/>
    </source>
</evidence>
<proteinExistence type="inferred from homology"/>
<evidence type="ECO:0000256" key="6">
    <source>
        <dbReference type="ARBA" id="ARBA00023128"/>
    </source>
</evidence>
<evidence type="ECO:0000313" key="12">
    <source>
        <dbReference type="Proteomes" id="UP000037460"/>
    </source>
</evidence>
<sequence>MRFSGLREGVDFMVESCGRLHASVSGELPMLQTTNVAGSRQLAEPHAVCQALVALGHDLDARLSAEQKAESLAFTALIEERLHIALLYSWWEEETNYDTVVRPVLGASLPIPLCFYVPWMLRRRVHSQLARRRVLDAAAAYAYGDAALSALSVRLGNRPFFHGDAPTSLDASAFAYLSAVLRCPLPKDHLRAAMRTHLNLVVFCERIAEKYFEGSAPLLPAVVPAVRTPSTNAREYAEQQAADDAAAAQAAGASMTGKHRTPEQQRFRRRSRNAVLTTVGAAVAYALAVDTFGREREQASSDDE</sequence>
<evidence type="ECO:0000256" key="4">
    <source>
        <dbReference type="ARBA" id="ARBA00022787"/>
    </source>
</evidence>
<dbReference type="InterPro" id="IPR019564">
    <property type="entry name" value="Sam37/metaxin_N"/>
</dbReference>
<dbReference type="InterPro" id="IPR050931">
    <property type="entry name" value="Mito_Protein_Transport_Metaxin"/>
</dbReference>
<name>A0A0M0JF91_9EUKA</name>
<organism evidence="11 12">
    <name type="scientific">Chrysochromulina tobinii</name>
    <dbReference type="NCBI Taxonomy" id="1460289"/>
    <lineage>
        <taxon>Eukaryota</taxon>
        <taxon>Haptista</taxon>
        <taxon>Haptophyta</taxon>
        <taxon>Prymnesiophyceae</taxon>
        <taxon>Prymnesiales</taxon>
        <taxon>Chrysochromulinaceae</taxon>
        <taxon>Chrysochromulina</taxon>
    </lineage>
</organism>
<reference evidence="12" key="1">
    <citation type="journal article" date="2015" name="PLoS Genet.">
        <title>Genome Sequence and Transcriptome Analyses of Chrysochromulina tobin: Metabolic Tools for Enhanced Algal Fitness in the Prominent Order Prymnesiales (Haptophyceae).</title>
        <authorList>
            <person name="Hovde B.T."/>
            <person name="Deodato C.R."/>
            <person name="Hunsperger H.M."/>
            <person name="Ryken S.A."/>
            <person name="Yost W."/>
            <person name="Jha R.K."/>
            <person name="Patterson J."/>
            <person name="Monnat R.J. Jr."/>
            <person name="Barlow S.B."/>
            <person name="Starkenburg S.R."/>
            <person name="Cattolico R.A."/>
        </authorList>
    </citation>
    <scope>NUCLEOTIDE SEQUENCE</scope>
    <source>
        <strain evidence="12">CCMP291</strain>
    </source>
</reference>
<evidence type="ECO:0000313" key="11">
    <source>
        <dbReference type="EMBL" id="KOO25259.1"/>
    </source>
</evidence>
<dbReference type="OrthoDB" id="5835136at2759"/>
<feature type="region of interest" description="Disordered" evidence="8">
    <location>
        <begin position="247"/>
        <end position="271"/>
    </location>
</feature>
<evidence type="ECO:0000256" key="8">
    <source>
        <dbReference type="SAM" id="MobiDB-lite"/>
    </source>
</evidence>
<dbReference type="EMBL" id="JWZX01003000">
    <property type="protein sequence ID" value="KOO25259.1"/>
    <property type="molecule type" value="Genomic_DNA"/>
</dbReference>
<keyword evidence="7" id="KW-0472">Membrane</keyword>
<keyword evidence="3" id="KW-0813">Transport</keyword>
<dbReference type="Proteomes" id="UP000037460">
    <property type="component" value="Unassembled WGS sequence"/>
</dbReference>
<evidence type="ECO:0000256" key="3">
    <source>
        <dbReference type="ARBA" id="ARBA00022448"/>
    </source>
</evidence>
<evidence type="ECO:0000259" key="10">
    <source>
        <dbReference type="Pfam" id="PF17171"/>
    </source>
</evidence>
<dbReference type="PANTHER" id="PTHR12289">
    <property type="entry name" value="METAXIN RELATED"/>
    <property type="match status" value="1"/>
</dbReference>
<accession>A0A0M0JF91</accession>
<dbReference type="GO" id="GO:0001401">
    <property type="term" value="C:SAM complex"/>
    <property type="evidence" value="ECO:0007669"/>
    <property type="project" value="InterPro"/>
</dbReference>
<gene>
    <name evidence="11" type="ORF">Ctob_012289</name>
</gene>
<evidence type="ECO:0000256" key="7">
    <source>
        <dbReference type="ARBA" id="ARBA00023136"/>
    </source>
</evidence>
<evidence type="ECO:0000256" key="5">
    <source>
        <dbReference type="ARBA" id="ARBA00022927"/>
    </source>
</evidence>
<dbReference type="PANTHER" id="PTHR12289:SF41">
    <property type="entry name" value="FAILED AXON CONNECTIONS-RELATED"/>
    <property type="match status" value="1"/>
</dbReference>
<evidence type="ECO:0000256" key="2">
    <source>
        <dbReference type="ARBA" id="ARBA00009170"/>
    </source>
</evidence>